<dbReference type="Gene3D" id="2.60.40.4070">
    <property type="match status" value="1"/>
</dbReference>
<evidence type="ECO:0000313" key="4">
    <source>
        <dbReference type="EMBL" id="HDM89747.1"/>
    </source>
</evidence>
<dbReference type="InterPro" id="IPR027039">
    <property type="entry name" value="Crtac1"/>
</dbReference>
<organism evidence="4">
    <name type="scientific">candidate division WOR-3 bacterium</name>
    <dbReference type="NCBI Taxonomy" id="2052148"/>
    <lineage>
        <taxon>Bacteria</taxon>
        <taxon>Bacteria division WOR-3</taxon>
    </lineage>
</organism>
<dbReference type="InterPro" id="IPR025965">
    <property type="entry name" value="FlgD/Vpr_Ig-like"/>
</dbReference>
<dbReference type="Gene3D" id="2.130.10.130">
    <property type="entry name" value="Integrin alpha, N-terminal"/>
    <property type="match status" value="1"/>
</dbReference>
<name>A0A7C0XAF5_UNCW3</name>
<evidence type="ECO:0000259" key="3">
    <source>
        <dbReference type="Pfam" id="PF13860"/>
    </source>
</evidence>
<dbReference type="PANTHER" id="PTHR16026:SF0">
    <property type="entry name" value="CARTILAGE ACIDIC PROTEIN 1"/>
    <property type="match status" value="1"/>
</dbReference>
<dbReference type="InterPro" id="IPR028994">
    <property type="entry name" value="Integrin_alpha_N"/>
</dbReference>
<dbReference type="Pfam" id="PF13860">
    <property type="entry name" value="FlgD_ig"/>
    <property type="match status" value="1"/>
</dbReference>
<dbReference type="InterPro" id="IPR013517">
    <property type="entry name" value="FG-GAP"/>
</dbReference>
<evidence type="ECO:0008006" key="5">
    <source>
        <dbReference type="Google" id="ProtNLM"/>
    </source>
</evidence>
<gene>
    <name evidence="4" type="ORF">ENG67_00880</name>
</gene>
<dbReference type="SUPFAM" id="SSF69318">
    <property type="entry name" value="Integrin alpha N-terminal domain"/>
    <property type="match status" value="1"/>
</dbReference>
<dbReference type="EMBL" id="DRBW01000032">
    <property type="protein sequence ID" value="HDM89747.1"/>
    <property type="molecule type" value="Genomic_DNA"/>
</dbReference>
<dbReference type="PANTHER" id="PTHR16026">
    <property type="entry name" value="CARTILAGE ACIDIC PROTEIN 1"/>
    <property type="match status" value="1"/>
</dbReference>
<comment type="caution">
    <text evidence="4">The sequence shown here is derived from an EMBL/GenBank/DDBJ whole genome shotgun (WGS) entry which is preliminary data.</text>
</comment>
<evidence type="ECO:0000256" key="1">
    <source>
        <dbReference type="ARBA" id="ARBA00022729"/>
    </source>
</evidence>
<dbReference type="Proteomes" id="UP000885931">
    <property type="component" value="Unassembled WGS sequence"/>
</dbReference>
<keyword evidence="1" id="KW-0732">Signal</keyword>
<sequence length="395" mass="43164">MTDEAGLIDYTWTSAALWGDYNNDGYPDLYLANAHSEANILYRNNGDGTFTDVTGSAGVGNTGWSRSAAWGDYDNDMDLDLYVVNGWADTRNVLYRNNGDGTFTDVTDQAGVSDLSDGYGAMWIDYDNDGYLDLYVSNFYGPNKLFHNNGDGTFTEVAMSEGVAFEGNTDGFAWGDYNGDGFLDLYLATLNETNILYKNLGNDNHWLEVKLSPSISNASAIGTRLELYSGDITGLRFVEGGMGRFSQNSLIVHFGLGDKTHVDSLLVFWPSGITTVLYDLGVDTMITVSEGPTGVEHRSIKSPLRPYIGVLPNPVDVTSALIKLVLPAAENGRLSIVDVAGRKVRELREGYFRAGLHSFSWNGKDDLGNPVPGGVYFADFKGKKLHLSGKFTIIR</sequence>
<feature type="domain" description="ASPIC/UnbV" evidence="2">
    <location>
        <begin position="220"/>
        <end position="286"/>
    </location>
</feature>
<protein>
    <recommendedName>
        <fullName evidence="5">ASPIC/UnbV domain-containing protein</fullName>
    </recommendedName>
</protein>
<dbReference type="Pfam" id="PF13517">
    <property type="entry name" value="FG-GAP_3"/>
    <property type="match status" value="2"/>
</dbReference>
<reference evidence="4" key="1">
    <citation type="journal article" date="2020" name="mSystems">
        <title>Genome- and Community-Level Interaction Insights into Carbon Utilization and Element Cycling Functions of Hydrothermarchaeota in Hydrothermal Sediment.</title>
        <authorList>
            <person name="Zhou Z."/>
            <person name="Liu Y."/>
            <person name="Xu W."/>
            <person name="Pan J."/>
            <person name="Luo Z.H."/>
            <person name="Li M."/>
        </authorList>
    </citation>
    <scope>NUCLEOTIDE SEQUENCE [LARGE SCALE GENOMIC DNA]</scope>
    <source>
        <strain evidence="4">HyVt-237</strain>
    </source>
</reference>
<dbReference type="AlphaFoldDB" id="A0A7C0XAF5"/>
<proteinExistence type="predicted"/>
<evidence type="ECO:0000259" key="2">
    <source>
        <dbReference type="Pfam" id="PF07593"/>
    </source>
</evidence>
<dbReference type="Pfam" id="PF07593">
    <property type="entry name" value="UnbV_ASPIC"/>
    <property type="match status" value="1"/>
</dbReference>
<accession>A0A7C0XAF5</accession>
<feature type="domain" description="FlgD/Vpr Ig-like" evidence="3">
    <location>
        <begin position="328"/>
        <end position="376"/>
    </location>
</feature>
<dbReference type="InterPro" id="IPR011519">
    <property type="entry name" value="UnbV_ASPIC"/>
</dbReference>